<sequence>MAILFFSLRGVPEDEAEDVRAILAEHEIAFYETSAGNWGVSMPAIWLYDEADREKILPAFNDYQEQRAYTQRRLYREAQSQRSWDAGLLLRRGFYASLLVLTAYVSVKWVFEMGL</sequence>
<evidence type="ECO:0008006" key="3">
    <source>
        <dbReference type="Google" id="ProtNLM"/>
    </source>
</evidence>
<dbReference type="EMBL" id="CP073754">
    <property type="protein sequence ID" value="QWF71598.1"/>
    <property type="molecule type" value="Genomic_DNA"/>
</dbReference>
<reference evidence="1" key="1">
    <citation type="submission" date="2021-04" db="EMBL/GenBank/DDBJ databases">
        <title>Draft genome sequence data of methanotrophic Methylovulum sp. strain S1L and Methylomonas sp. strain S2AM isolated from boreal lake water columns.</title>
        <authorList>
            <person name="Rissanen A.J."/>
            <person name="Mangayil R."/>
            <person name="Svenning M.M."/>
            <person name="Khanongnuch R."/>
        </authorList>
    </citation>
    <scope>NUCLEOTIDE SEQUENCE</scope>
    <source>
        <strain evidence="1">S2AM</strain>
    </source>
</reference>
<evidence type="ECO:0000313" key="2">
    <source>
        <dbReference type="Proteomes" id="UP000676649"/>
    </source>
</evidence>
<name>A0A975RAQ8_9GAMM</name>
<protein>
    <recommendedName>
        <fullName evidence="3">DUF2007 domain-containing protein</fullName>
    </recommendedName>
</protein>
<proteinExistence type="predicted"/>
<gene>
    <name evidence="1" type="ORF">KEF85_03720</name>
</gene>
<dbReference type="Pfam" id="PF19661">
    <property type="entry name" value="DUF6164"/>
    <property type="match status" value="1"/>
</dbReference>
<evidence type="ECO:0000313" key="1">
    <source>
        <dbReference type="EMBL" id="QWF71598.1"/>
    </source>
</evidence>
<dbReference type="Proteomes" id="UP000676649">
    <property type="component" value="Chromosome"/>
</dbReference>
<accession>A0A975RAQ8</accession>
<organism evidence="1 2">
    <name type="scientific">Methylomonas paludis</name>
    <dbReference type="NCBI Taxonomy" id="1173101"/>
    <lineage>
        <taxon>Bacteria</taxon>
        <taxon>Pseudomonadati</taxon>
        <taxon>Pseudomonadota</taxon>
        <taxon>Gammaproteobacteria</taxon>
        <taxon>Methylococcales</taxon>
        <taxon>Methylococcaceae</taxon>
        <taxon>Methylomonas</taxon>
    </lineage>
</organism>
<dbReference type="AlphaFoldDB" id="A0A975RAQ8"/>
<dbReference type="InterPro" id="IPR046162">
    <property type="entry name" value="DUF6164"/>
</dbReference>
<dbReference type="KEGG" id="mpad:KEF85_03720"/>
<dbReference type="RefSeq" id="WP_215583380.1">
    <property type="nucleotide sequence ID" value="NZ_CP073754.1"/>
</dbReference>
<keyword evidence="2" id="KW-1185">Reference proteome</keyword>